<dbReference type="PROSITE" id="PS51669">
    <property type="entry name" value="4FE4S_MOW_BIS_MGD"/>
    <property type="match status" value="1"/>
</dbReference>
<keyword evidence="7" id="KW-0677">Repeat</keyword>
<dbReference type="InterPro" id="IPR009051">
    <property type="entry name" value="Helical_ferredxn"/>
</dbReference>
<dbReference type="Gene3D" id="1.10.1060.10">
    <property type="entry name" value="Alpha-helical ferredoxin"/>
    <property type="match status" value="1"/>
</dbReference>
<dbReference type="PROSITE" id="PS00551">
    <property type="entry name" value="MOLYBDOPTERIN_PROK_1"/>
    <property type="match status" value="1"/>
</dbReference>
<evidence type="ECO:0000256" key="10">
    <source>
        <dbReference type="ARBA" id="ARBA00023075"/>
    </source>
</evidence>
<dbReference type="InterPro" id="IPR006478">
    <property type="entry name" value="Formate_DH_asu"/>
</dbReference>
<evidence type="ECO:0000256" key="7">
    <source>
        <dbReference type="ARBA" id="ARBA00022737"/>
    </source>
</evidence>
<dbReference type="PROSITE" id="PS00198">
    <property type="entry name" value="4FE4S_FER_1"/>
    <property type="match status" value="1"/>
</dbReference>
<dbReference type="Gene3D" id="3.40.228.10">
    <property type="entry name" value="Dimethylsulfoxide Reductase, domain 2"/>
    <property type="match status" value="1"/>
</dbReference>
<evidence type="ECO:0000259" key="12">
    <source>
        <dbReference type="PROSITE" id="PS51379"/>
    </source>
</evidence>
<dbReference type="Gene3D" id="3.30.70.20">
    <property type="match status" value="1"/>
</dbReference>
<dbReference type="InterPro" id="IPR041925">
    <property type="entry name" value="CT_Formate-Dh_H"/>
</dbReference>
<dbReference type="SUPFAM" id="SSF54292">
    <property type="entry name" value="2Fe-2S ferredoxin-like"/>
    <property type="match status" value="1"/>
</dbReference>
<dbReference type="InterPro" id="IPR006656">
    <property type="entry name" value="Mopterin_OxRdtase"/>
</dbReference>
<dbReference type="GO" id="GO:0051539">
    <property type="term" value="F:4 iron, 4 sulfur cluster binding"/>
    <property type="evidence" value="ECO:0007669"/>
    <property type="project" value="UniProtKB-KW"/>
</dbReference>
<keyword evidence="10" id="KW-0830">Ubiquinone</keyword>
<feature type="domain" description="4Fe-4S ferredoxin-type" evidence="12">
    <location>
        <begin position="625"/>
        <end position="648"/>
    </location>
</feature>
<dbReference type="Pfam" id="PF04879">
    <property type="entry name" value="Molybdop_Fe4S4"/>
    <property type="match status" value="1"/>
</dbReference>
<evidence type="ECO:0000313" key="15">
    <source>
        <dbReference type="Proteomes" id="UP000319809"/>
    </source>
</evidence>
<dbReference type="InterPro" id="IPR027467">
    <property type="entry name" value="MopterinOxRdtase_cofactor_BS"/>
</dbReference>
<dbReference type="PANTHER" id="PTHR43742:SF2">
    <property type="entry name" value="ASSIMILATORY NITRATE REDUCTASE CATALYTIC SUBUNIT"/>
    <property type="match status" value="1"/>
</dbReference>
<dbReference type="InterPro" id="IPR009010">
    <property type="entry name" value="Asp_de-COase-like_dom_sf"/>
</dbReference>
<dbReference type="InterPro" id="IPR036010">
    <property type="entry name" value="2Fe-2S_ferredoxin-like_sf"/>
</dbReference>
<dbReference type="PROSITE" id="PS51085">
    <property type="entry name" value="2FE2S_FER_2"/>
    <property type="match status" value="1"/>
</dbReference>
<evidence type="ECO:0000256" key="2">
    <source>
        <dbReference type="ARBA" id="ARBA00007023"/>
    </source>
</evidence>
<organism evidence="14 15">
    <name type="scientific">Shewanella polaris</name>
    <dbReference type="NCBI Taxonomy" id="2588449"/>
    <lineage>
        <taxon>Bacteria</taxon>
        <taxon>Pseudomonadati</taxon>
        <taxon>Pseudomonadota</taxon>
        <taxon>Gammaproteobacteria</taxon>
        <taxon>Alteromonadales</taxon>
        <taxon>Shewanellaceae</taxon>
        <taxon>Shewanella</taxon>
    </lineage>
</organism>
<name>A0A4Y5YIA3_9GAMM</name>
<dbReference type="InterPro" id="IPR017896">
    <property type="entry name" value="4Fe4S_Fe-S-bd"/>
</dbReference>
<dbReference type="InterPro" id="IPR050612">
    <property type="entry name" value="Prok_Mopterin_Oxidored"/>
</dbReference>
<keyword evidence="15" id="KW-1185">Reference proteome</keyword>
<evidence type="ECO:0000256" key="5">
    <source>
        <dbReference type="ARBA" id="ARBA00022505"/>
    </source>
</evidence>
<evidence type="ECO:0000313" key="14">
    <source>
        <dbReference type="EMBL" id="QDE32335.1"/>
    </source>
</evidence>
<dbReference type="PRINTS" id="PR00419">
    <property type="entry name" value="ADXRDTASE"/>
</dbReference>
<dbReference type="SUPFAM" id="SSF50692">
    <property type="entry name" value="ADC-like"/>
    <property type="match status" value="1"/>
</dbReference>
<keyword evidence="9" id="KW-0411">Iron-sulfur</keyword>
<dbReference type="InterPro" id="IPR017900">
    <property type="entry name" value="4Fe4S_Fe_S_CS"/>
</dbReference>
<dbReference type="SUPFAM" id="SSF51971">
    <property type="entry name" value="Nucleotide-binding domain"/>
    <property type="match status" value="1"/>
</dbReference>
<dbReference type="GO" id="GO:0015942">
    <property type="term" value="P:formate metabolic process"/>
    <property type="evidence" value="ECO:0007669"/>
    <property type="project" value="InterPro"/>
</dbReference>
<dbReference type="KEGG" id="spol:FH971_16025"/>
<dbReference type="GO" id="GO:0046872">
    <property type="term" value="F:metal ion binding"/>
    <property type="evidence" value="ECO:0007669"/>
    <property type="project" value="UniProtKB-KW"/>
</dbReference>
<dbReference type="PROSITE" id="PS51379">
    <property type="entry name" value="4FE4S_FER_2"/>
    <property type="match status" value="2"/>
</dbReference>
<dbReference type="Gene3D" id="3.40.50.740">
    <property type="match status" value="1"/>
</dbReference>
<dbReference type="CDD" id="cd02753">
    <property type="entry name" value="MopB_Formate-Dh-H"/>
    <property type="match status" value="1"/>
</dbReference>
<keyword evidence="4" id="KW-0004">4Fe-4S</keyword>
<feature type="domain" description="4Fe-4S Mo/W bis-MGD-type" evidence="13">
    <location>
        <begin position="718"/>
        <end position="776"/>
    </location>
</feature>
<comment type="similarity">
    <text evidence="2">In the C-terminal section; belongs to the prokaryotic molybdopterin-containing oxidoreductase family.</text>
</comment>
<evidence type="ECO:0000259" key="13">
    <source>
        <dbReference type="PROSITE" id="PS51669"/>
    </source>
</evidence>
<keyword evidence="5" id="KW-0500">Molybdenum</keyword>
<dbReference type="Proteomes" id="UP000319809">
    <property type="component" value="Chromosome"/>
</dbReference>
<gene>
    <name evidence="14" type="ORF">FH971_16025</name>
</gene>
<dbReference type="Pfam" id="PF01568">
    <property type="entry name" value="Molydop_binding"/>
    <property type="match status" value="1"/>
</dbReference>
<dbReference type="InterPro" id="IPR041924">
    <property type="entry name" value="Formate_Dh-H_N"/>
</dbReference>
<keyword evidence="6" id="KW-0479">Metal-binding</keyword>
<dbReference type="InterPro" id="IPR001041">
    <property type="entry name" value="2Fe-2S_ferredoxin-type"/>
</dbReference>
<dbReference type="PANTHER" id="PTHR43742">
    <property type="entry name" value="TRIMETHYLAMINE-N-OXIDE REDUCTASE"/>
    <property type="match status" value="1"/>
</dbReference>
<proteinExistence type="inferred from homology"/>
<dbReference type="Pfam" id="PF07992">
    <property type="entry name" value="Pyr_redox_2"/>
    <property type="match status" value="1"/>
</dbReference>
<dbReference type="Pfam" id="PF13510">
    <property type="entry name" value="Fer2_4"/>
    <property type="match status" value="1"/>
</dbReference>
<keyword evidence="8" id="KW-0408">Iron</keyword>
<dbReference type="FunFam" id="3.30.70.20:FF:000035">
    <property type="entry name" value="Iron hydrogenase 1"/>
    <property type="match status" value="1"/>
</dbReference>
<dbReference type="Pfam" id="PF00384">
    <property type="entry name" value="Molybdopterin"/>
    <property type="match status" value="1"/>
</dbReference>
<evidence type="ECO:0000256" key="1">
    <source>
        <dbReference type="ARBA" id="ARBA00001942"/>
    </source>
</evidence>
<feature type="domain" description="2Fe-2S ferredoxin-type" evidence="11">
    <location>
        <begin position="1"/>
        <end position="81"/>
    </location>
</feature>
<dbReference type="EMBL" id="CP041036">
    <property type="protein sequence ID" value="QDE32335.1"/>
    <property type="molecule type" value="Genomic_DNA"/>
</dbReference>
<feature type="domain" description="4Fe-4S ferredoxin-type" evidence="12">
    <location>
        <begin position="680"/>
        <end position="710"/>
    </location>
</feature>
<dbReference type="Pfam" id="PF14691">
    <property type="entry name" value="Fer4_20"/>
    <property type="match status" value="1"/>
</dbReference>
<dbReference type="RefSeq" id="WP_140234985.1">
    <property type="nucleotide sequence ID" value="NZ_CP041036.1"/>
</dbReference>
<dbReference type="SUPFAM" id="SSF54862">
    <property type="entry name" value="4Fe-4S ferredoxins"/>
    <property type="match status" value="1"/>
</dbReference>
<dbReference type="GO" id="GO:0043546">
    <property type="term" value="F:molybdopterin cofactor binding"/>
    <property type="evidence" value="ECO:0007669"/>
    <property type="project" value="InterPro"/>
</dbReference>
<dbReference type="NCBIfam" id="TIGR01591">
    <property type="entry name" value="Fdh-alpha"/>
    <property type="match status" value="1"/>
</dbReference>
<protein>
    <submittedName>
        <fullName evidence="14">Formate dehydrogenase subunit alpha</fullName>
    </submittedName>
</protein>
<evidence type="ECO:0000256" key="3">
    <source>
        <dbReference type="ARBA" id="ARBA00010312"/>
    </source>
</evidence>
<dbReference type="Gene3D" id="2.20.25.90">
    <property type="entry name" value="ADC-like domains"/>
    <property type="match status" value="1"/>
</dbReference>
<evidence type="ECO:0000259" key="11">
    <source>
        <dbReference type="PROSITE" id="PS51085"/>
    </source>
</evidence>
<dbReference type="SMART" id="SM00926">
    <property type="entry name" value="Molybdop_Fe4S4"/>
    <property type="match status" value="1"/>
</dbReference>
<dbReference type="InterPro" id="IPR006657">
    <property type="entry name" value="MoPterin_dinucl-bd_dom"/>
</dbReference>
<dbReference type="SUPFAM" id="SSF53706">
    <property type="entry name" value="Formate dehydrogenase/DMSO reductase, domains 1-3"/>
    <property type="match status" value="1"/>
</dbReference>
<dbReference type="GO" id="GO:0008863">
    <property type="term" value="F:formate dehydrogenase (NAD+) activity"/>
    <property type="evidence" value="ECO:0007669"/>
    <property type="project" value="InterPro"/>
</dbReference>
<dbReference type="InterPro" id="IPR006963">
    <property type="entry name" value="Mopterin_OxRdtase_4Fe-4S_dom"/>
</dbReference>
<reference evidence="14 15" key="1">
    <citation type="submission" date="2019-06" db="EMBL/GenBank/DDBJ databases">
        <title>The genome of Shewanella sp. SM1901.</title>
        <authorList>
            <person name="Cha Q."/>
        </authorList>
    </citation>
    <scope>NUCLEOTIDE SEQUENCE [LARGE SCALE GENOMIC DNA]</scope>
    <source>
        <strain evidence="14 15">SM1901</strain>
    </source>
</reference>
<dbReference type="Gene3D" id="3.50.50.60">
    <property type="entry name" value="FAD/NAD(P)-binding domain"/>
    <property type="match status" value="2"/>
</dbReference>
<dbReference type="InterPro" id="IPR036188">
    <property type="entry name" value="FAD/NAD-bd_sf"/>
</dbReference>
<evidence type="ECO:0000256" key="9">
    <source>
        <dbReference type="ARBA" id="ARBA00023014"/>
    </source>
</evidence>
<accession>A0A4Y5YIA3</accession>
<dbReference type="InterPro" id="IPR023753">
    <property type="entry name" value="FAD/NAD-binding_dom"/>
</dbReference>
<dbReference type="Pfam" id="PF12838">
    <property type="entry name" value="Fer4_7"/>
    <property type="match status" value="1"/>
</dbReference>
<evidence type="ECO:0000256" key="4">
    <source>
        <dbReference type="ARBA" id="ARBA00022485"/>
    </source>
</evidence>
<dbReference type="InterPro" id="IPR028261">
    <property type="entry name" value="DPD_II"/>
</dbReference>
<evidence type="ECO:0000256" key="8">
    <source>
        <dbReference type="ARBA" id="ARBA00023004"/>
    </source>
</evidence>
<dbReference type="Gene3D" id="2.40.40.20">
    <property type="match status" value="1"/>
</dbReference>
<comment type="similarity">
    <text evidence="3">Belongs to the prokaryotic molybdopterin-containing oxidoreductase family.</text>
</comment>
<evidence type="ECO:0000256" key="6">
    <source>
        <dbReference type="ARBA" id="ARBA00022723"/>
    </source>
</evidence>
<sequence length="1405" mass="153324">MFDITIDGKTLSLPQADSLLKAATDAGINIPNLCDFSHSKAKQQCNLCQVQIKNHDGSLRCVRACETALETGLEVITQSSYLSKIRQEALENILSDHFADCEAPCQTACPAGVDVQSYLYHIGKGDYKEAVKVIKKTLPLPLSIGRVCPAFCEAECRRGLVDEPVAIRQLKRHAADLDLADLESYVPPKAPATNKRIAIIGSGPAGLTTGYYLSNNGHDVTIMESAPKAGGWLRYGIPEYRLPKDILDKEIELLTRNGLKIKTGCALGRDTNLTELVANYDAVCLAIGAQKAVPMNYPGSDLQGCYLGVDYLRDYCTDKKFITGKKVAVIGGGNTAIDCARTAVRDGADVTLIYRRSRDEMPAEPYEIHEAEEEGVKFHFLTNPIENHSDSQGRVKSVTFAKMALGEPDTSGRRSPKATGVTFEEAFDTVIPAVSQQVDLDFLDQPENQIDTGHLALTRWHTFLGCEQTMSAGIEKLFVIGDSRTGPGTAVGAVADGRKAAEAIEGLLTDGLTCHLEQGLFNSRKANKTASLSAELYPDLYPEIAKRPRLKMPELSQLNRTLNFAEVELGFVPDEAMKEAMRCLECACQANTDCKLRDYATEYKVDGKTLDQTQARKFKVDNSAPFITFDANRCISCGACVEACHQQSGHNVICFEPNSYQALPDATTAGIIRNAPRVGFTASMNDSDCVQCGNCVQACPTGALVDARDKTQGTDRELTKTSTVCTYCGVGCRVELHVDQQTNHVMRVTGDTHSLVNEGMLCVKGRSGFDFLNSPKRLTTPLIRKNGQLQPASWNEAISYISEQLQPIKDAAGPSKFAALSSAKCTNEENYLMQKFTRSIMGTNSIDHCARLCHSSTVAGLSDTIGGGAMTNDIPSIKDSDVIFIIGSDTTSAHPIIASHIKRAVSQHGARLIVADPKKTTIADSANLYVSHRPGTDVMLLNAIMQQIIINDWQDADYINNRVEDYALLKQEVMKPDYNLANAELITGVSAEDIATMAKMIGTATKTALYYAMGITQHTSGYDNVVSTSNLQLLCGNIGVNGAGLNPLRGQSNVQGACDMGALPNYYPGYQKINPSNNAKFAKAWGNTSLNSEIGLAATEIMHAIVKGKLDALYILGENPVLSDPDQAHVVAALSKIKFMVVQDIFLTETAQMAHVVLPATSFAEKDGHFTNTERRVQQLRVALTPPGEAIVDWKIIQMIANTLGANWNYHSTKDIWDEINHVTPQYQGLTWQRLEHKVDGLQWPCFDENHPGTPILHTETFLRGKGRMIPVSYRLPAEMPDSEYPLTLSTGRLLEQFHTGTMTRKTPELDIKGSPRVMISVYDAEKLGVSNGDMLILSTRRGTIEIAAFVTKRAQVGVLFLPFHFAEAAANKLTINALDPIAKIPEYKVCAVKAEKLHPVCLVE</sequence>
<comment type="cofactor">
    <cofactor evidence="1">
        <name>Mo-bis(molybdopterin guanine dinucleotide)</name>
        <dbReference type="ChEBI" id="CHEBI:60539"/>
    </cofactor>
</comment>
<dbReference type="CDD" id="cd02790">
    <property type="entry name" value="MopB_CT_Formate-Dh_H"/>
    <property type="match status" value="1"/>
</dbReference>